<dbReference type="AlphaFoldDB" id="A0A852STY0"/>
<accession>A0A852STY0</accession>
<keyword evidence="2" id="KW-1185">Reference proteome</keyword>
<reference evidence="1 2" key="1">
    <citation type="submission" date="2020-07" db="EMBL/GenBank/DDBJ databases">
        <title>Sequencing the genomes of 1000 actinobacteria strains.</title>
        <authorList>
            <person name="Klenk H.-P."/>
        </authorList>
    </citation>
    <scope>NUCLEOTIDE SEQUENCE [LARGE SCALE GENOMIC DNA]</scope>
    <source>
        <strain evidence="1 2">DSM 26474</strain>
    </source>
</reference>
<dbReference type="Pfam" id="PF18844">
    <property type="entry name" value="baeRF_family2"/>
    <property type="match status" value="1"/>
</dbReference>
<dbReference type="InterPro" id="IPR040701">
    <property type="entry name" value="Bact_RF_family2"/>
</dbReference>
<dbReference type="Proteomes" id="UP000549913">
    <property type="component" value="Unassembled WGS sequence"/>
</dbReference>
<organism evidence="1 2">
    <name type="scientific">Herbiconiux flava</name>
    <dbReference type="NCBI Taxonomy" id="881268"/>
    <lineage>
        <taxon>Bacteria</taxon>
        <taxon>Bacillati</taxon>
        <taxon>Actinomycetota</taxon>
        <taxon>Actinomycetes</taxon>
        <taxon>Micrococcales</taxon>
        <taxon>Microbacteriaceae</taxon>
        <taxon>Herbiconiux</taxon>
    </lineage>
</organism>
<dbReference type="EMBL" id="JACCBM010000001">
    <property type="protein sequence ID" value="NYD72251.1"/>
    <property type="molecule type" value="Genomic_DNA"/>
</dbReference>
<evidence type="ECO:0000313" key="2">
    <source>
        <dbReference type="Proteomes" id="UP000549913"/>
    </source>
</evidence>
<proteinExistence type="predicted"/>
<evidence type="ECO:0008006" key="3">
    <source>
        <dbReference type="Google" id="ProtNLM"/>
    </source>
</evidence>
<evidence type="ECO:0000313" key="1">
    <source>
        <dbReference type="EMBL" id="NYD72251.1"/>
    </source>
</evidence>
<name>A0A852STY0_9MICO</name>
<comment type="caution">
    <text evidence="1">The sequence shown here is derived from an EMBL/GenBank/DDBJ whole genome shotgun (WGS) entry which is preliminary data.</text>
</comment>
<dbReference type="RefSeq" id="WP_179549047.1">
    <property type="nucleotide sequence ID" value="NZ_BSEW01000002.1"/>
</dbReference>
<sequence>MTLESAALPASVYRASGPWSQVYLDISVDTADPPSVNEERRISATDRLAAAGAPQADVDAVAEAMATADPAGGERCLFVLVHDGEVVVQALLPGRATEPEFVAYRPVPDLVPLLEHRPGDFAHVVVETARDGGEIRLYRLDETEPVVDEEHQGRTDTLHKIRRGGGWRHHRLQNHTEEIWRRTQAELATTIDRVVHEHRPRLLTIAGDIRARQLLEGELSAESRAILTVVPVDTHADGASSEALDEHLDNEIARILADDKKAVLDLLALHEGRGDNRVESTLGGVVHALASAQVETLLIDAERLREHELLALATEPWVAAAPEDALGAEVLDRVPAPVALSRAAVLTDATVLFTDSREAPDAQDDVSGSLPSGVAAVLRWRTGPPVPGEE</sequence>
<protein>
    <recommendedName>
        <fullName evidence="3">Peptide chain release factor 1</fullName>
    </recommendedName>
</protein>
<gene>
    <name evidence="1" type="ORF">BJ984_003409</name>
</gene>